<dbReference type="EMBL" id="JAMQGM010000013">
    <property type="protein sequence ID" value="MCM2576776.1"/>
    <property type="molecule type" value="Genomic_DNA"/>
</dbReference>
<dbReference type="InterPro" id="IPR052164">
    <property type="entry name" value="Anthracycline_SecMetBiosynth"/>
</dbReference>
<dbReference type="InterPro" id="IPR037523">
    <property type="entry name" value="VOC_core"/>
</dbReference>
<dbReference type="Pfam" id="PF18029">
    <property type="entry name" value="Glyoxalase_6"/>
    <property type="match status" value="1"/>
</dbReference>
<dbReference type="InterPro" id="IPR004360">
    <property type="entry name" value="Glyas_Fos-R_dOase_dom"/>
</dbReference>
<dbReference type="SUPFAM" id="SSF54593">
    <property type="entry name" value="Glyoxalase/Bleomycin resistance protein/Dihydroxybiphenyl dioxygenase"/>
    <property type="match status" value="2"/>
</dbReference>
<organism evidence="2 3">
    <name type="scientific">Streptomyces meridianus</name>
    <dbReference type="NCBI Taxonomy" id="2938945"/>
    <lineage>
        <taxon>Bacteria</taxon>
        <taxon>Bacillati</taxon>
        <taxon>Actinomycetota</taxon>
        <taxon>Actinomycetes</taxon>
        <taxon>Kitasatosporales</taxon>
        <taxon>Streptomycetaceae</taxon>
        <taxon>Streptomyces</taxon>
    </lineage>
</organism>
<dbReference type="Proteomes" id="UP001167160">
    <property type="component" value="Unassembled WGS sequence"/>
</dbReference>
<feature type="domain" description="VOC" evidence="1">
    <location>
        <begin position="8"/>
        <end position="121"/>
    </location>
</feature>
<dbReference type="InterPro" id="IPR029068">
    <property type="entry name" value="Glyas_Bleomycin-R_OHBP_Dase"/>
</dbReference>
<evidence type="ECO:0000313" key="3">
    <source>
        <dbReference type="Proteomes" id="UP001167160"/>
    </source>
</evidence>
<dbReference type="PANTHER" id="PTHR33993:SF10">
    <property type="entry name" value="CONSERVED PROTEIN"/>
    <property type="match status" value="1"/>
</dbReference>
<dbReference type="CDD" id="cd07247">
    <property type="entry name" value="SgaA_N_like"/>
    <property type="match status" value="2"/>
</dbReference>
<dbReference type="RefSeq" id="WP_251410360.1">
    <property type="nucleotide sequence ID" value="NZ_JAMQGM010000013.1"/>
</dbReference>
<evidence type="ECO:0000313" key="2">
    <source>
        <dbReference type="EMBL" id="MCM2576776.1"/>
    </source>
</evidence>
<dbReference type="Gene3D" id="3.10.180.10">
    <property type="entry name" value="2,3-Dihydroxybiphenyl 1,2-Dioxygenase, domain 1"/>
    <property type="match status" value="2"/>
</dbReference>
<dbReference type="PROSITE" id="PS51819">
    <property type="entry name" value="VOC"/>
    <property type="match status" value="2"/>
</dbReference>
<proteinExistence type="predicted"/>
<protein>
    <submittedName>
        <fullName evidence="2">VOC family protein</fullName>
    </submittedName>
</protein>
<dbReference type="InterPro" id="IPR041581">
    <property type="entry name" value="Glyoxalase_6"/>
</dbReference>
<evidence type="ECO:0000259" key="1">
    <source>
        <dbReference type="PROSITE" id="PS51819"/>
    </source>
</evidence>
<reference evidence="2" key="1">
    <citation type="journal article" date="2023" name="Int. J. Syst. Evol. Microbiol.">
        <title>Streptomyces meridianus sp. nov. isolated from brackish water of the Tagus estuary in Alcochete, Portugal.</title>
        <authorList>
            <person name="Santos J.D.N."/>
            <person name="Klimek D."/>
            <person name="Calusinska M."/>
            <person name="Lobo Da Cunha A."/>
            <person name="Catita J."/>
            <person name="Goncalves H."/>
            <person name="Gonzalez I."/>
            <person name="Reyes F."/>
            <person name="Lage O.M."/>
        </authorList>
    </citation>
    <scope>NUCLEOTIDE SEQUENCE</scope>
    <source>
        <strain evidence="2">MTZ3.1</strain>
    </source>
</reference>
<dbReference type="Pfam" id="PF00903">
    <property type="entry name" value="Glyoxalase"/>
    <property type="match status" value="1"/>
</dbReference>
<keyword evidence="3" id="KW-1185">Reference proteome</keyword>
<accession>A0ABT0X2K7</accession>
<dbReference type="PANTHER" id="PTHR33993">
    <property type="entry name" value="GLYOXALASE-RELATED"/>
    <property type="match status" value="1"/>
</dbReference>
<name>A0ABT0X2K7_9ACTN</name>
<gene>
    <name evidence="2" type="ORF">M1E25_05300</name>
</gene>
<feature type="domain" description="VOC" evidence="1">
    <location>
        <begin position="135"/>
        <end position="262"/>
    </location>
</feature>
<comment type="caution">
    <text evidence="2">The sequence shown here is derived from an EMBL/GenBank/DDBJ whole genome shotgun (WGS) entry which is preliminary data.</text>
</comment>
<sequence length="262" mass="27582">MVAFADGTPCWADATLPDVAAGKRFYGELFGWTFREGTRAGEFTVLALRDGKEVAALAPQGDGRMPTVWNVYVATPDAAAGCDAVREAGGRVLVGPLAVGRLGTVALAADPAGAVFGLWESGTHTGFALKGAPGSYAWTEVHTRDGDKERCLRFYEDVFGYGAQQADFTDGTDFTVWSLAGRSPGPEHAVGGLEVMAAGVPAETPPYFLVYFAVEDCDASARTAVRLGGRVVEEPADTPYGRHAVLADDQGARFAVIALTRD</sequence>